<proteinExistence type="predicted"/>
<gene>
    <name evidence="1" type="ORF">PLEPLA_LOCUS42611</name>
</gene>
<accession>A0A9N7ZAR2</accession>
<dbReference type="EMBL" id="CADEAL010004227">
    <property type="protein sequence ID" value="CAB1454844.1"/>
    <property type="molecule type" value="Genomic_DNA"/>
</dbReference>
<keyword evidence="2" id="KW-1185">Reference proteome</keyword>
<dbReference type="AlphaFoldDB" id="A0A9N7ZAR2"/>
<organism evidence="1 2">
    <name type="scientific">Pleuronectes platessa</name>
    <name type="common">European plaice</name>
    <dbReference type="NCBI Taxonomy" id="8262"/>
    <lineage>
        <taxon>Eukaryota</taxon>
        <taxon>Metazoa</taxon>
        <taxon>Chordata</taxon>
        <taxon>Craniata</taxon>
        <taxon>Vertebrata</taxon>
        <taxon>Euteleostomi</taxon>
        <taxon>Actinopterygii</taxon>
        <taxon>Neopterygii</taxon>
        <taxon>Teleostei</taxon>
        <taxon>Neoteleostei</taxon>
        <taxon>Acanthomorphata</taxon>
        <taxon>Carangaria</taxon>
        <taxon>Pleuronectiformes</taxon>
        <taxon>Pleuronectoidei</taxon>
        <taxon>Pleuronectidae</taxon>
        <taxon>Pleuronectes</taxon>
    </lineage>
</organism>
<name>A0A9N7ZAR2_PLEPL</name>
<evidence type="ECO:0000313" key="2">
    <source>
        <dbReference type="Proteomes" id="UP001153269"/>
    </source>
</evidence>
<reference evidence="1" key="1">
    <citation type="submission" date="2020-03" db="EMBL/GenBank/DDBJ databases">
        <authorList>
            <person name="Weist P."/>
        </authorList>
    </citation>
    <scope>NUCLEOTIDE SEQUENCE</scope>
</reference>
<sequence>MQFFSDLTRRRQRPPSVPWIEAGDFERRACASDERKHASATGKLNHDRLCGCHGTASVARLKQTYRRGVRTDKPVSDPQASSCLTGDILQRDCEEPREQSRSLETIKYGLEDRGDWGVMYMCQHGV</sequence>
<protein>
    <submittedName>
        <fullName evidence="1">Uncharacterized protein</fullName>
    </submittedName>
</protein>
<evidence type="ECO:0000313" key="1">
    <source>
        <dbReference type="EMBL" id="CAB1454844.1"/>
    </source>
</evidence>
<comment type="caution">
    <text evidence="1">The sequence shown here is derived from an EMBL/GenBank/DDBJ whole genome shotgun (WGS) entry which is preliminary data.</text>
</comment>
<dbReference type="Proteomes" id="UP001153269">
    <property type="component" value="Unassembled WGS sequence"/>
</dbReference>